<gene>
    <name evidence="1" type="ORF">AVDCRST_MAG88-2892</name>
</gene>
<sequence>MPTTIYVTARRLRLCRRTARRLLAFRRRGAQVGLEAGVGLAGLG</sequence>
<evidence type="ECO:0000313" key="1">
    <source>
        <dbReference type="EMBL" id="CAA9576809.1"/>
    </source>
</evidence>
<dbReference type="EMBL" id="CADCWM010000699">
    <property type="protein sequence ID" value="CAA9576809.1"/>
    <property type="molecule type" value="Genomic_DNA"/>
</dbReference>
<dbReference type="AlphaFoldDB" id="A0A6J4VF37"/>
<feature type="non-terminal residue" evidence="1">
    <location>
        <position position="44"/>
    </location>
</feature>
<reference evidence="1" key="1">
    <citation type="submission" date="2020-02" db="EMBL/GenBank/DDBJ databases">
        <authorList>
            <person name="Meier V. D."/>
        </authorList>
    </citation>
    <scope>NUCLEOTIDE SEQUENCE</scope>
    <source>
        <strain evidence="1">AVDCRST_MAG88</strain>
    </source>
</reference>
<protein>
    <submittedName>
        <fullName evidence="1">Uncharacterized protein</fullName>
    </submittedName>
</protein>
<accession>A0A6J4VF37</accession>
<organism evidence="1">
    <name type="scientific">uncultured Thermomicrobiales bacterium</name>
    <dbReference type="NCBI Taxonomy" id="1645740"/>
    <lineage>
        <taxon>Bacteria</taxon>
        <taxon>Pseudomonadati</taxon>
        <taxon>Thermomicrobiota</taxon>
        <taxon>Thermomicrobia</taxon>
        <taxon>Thermomicrobiales</taxon>
        <taxon>environmental samples</taxon>
    </lineage>
</organism>
<name>A0A6J4VF37_9BACT</name>
<proteinExistence type="predicted"/>